<dbReference type="InterPro" id="IPR050699">
    <property type="entry name" value="RNA-DNA_Helicase"/>
</dbReference>
<dbReference type="OrthoDB" id="3229913at2"/>
<dbReference type="RefSeq" id="WP_130290796.1">
    <property type="nucleotide sequence ID" value="NZ_SHKL01000001.1"/>
</dbReference>
<dbReference type="AlphaFoldDB" id="A0A4Q7UX95"/>
<dbReference type="InterPro" id="IPR021904">
    <property type="entry name" value="DUF3516"/>
</dbReference>
<feature type="domain" description="Helicase C-terminal" evidence="6">
    <location>
        <begin position="227"/>
        <end position="412"/>
    </location>
</feature>
<dbReference type="EMBL" id="SHKL01000001">
    <property type="protein sequence ID" value="RZT86506.1"/>
    <property type="molecule type" value="Genomic_DNA"/>
</dbReference>
<dbReference type="PROSITE" id="PS51194">
    <property type="entry name" value="HELICASE_CTER"/>
    <property type="match status" value="1"/>
</dbReference>
<proteinExistence type="predicted"/>
<evidence type="ECO:0000259" key="6">
    <source>
        <dbReference type="PROSITE" id="PS51194"/>
    </source>
</evidence>
<keyword evidence="2" id="KW-0378">Hydrolase</keyword>
<protein>
    <submittedName>
        <fullName evidence="7">Helicase-like protein</fullName>
    </submittedName>
</protein>
<sequence>MTSATSSPTLADRIPPGADPDALVETFAEWAFEERGLSLYPAQEEAVLELVTGANVILSTPTGSGKSLVAIGAHAAALARGERTFYTAPIKALVSEKFFALIDVFGADMVGMLTGDAAVNERAPIICCTAEILANLALRSGRDSDVGSVVMDEFHFYADPSRGWAWQVPLIELPQAQFLLMSATLGDTGFFAEDLTRRTGRETAQITSVDRPVPLHFRYELTPLHETITELLQTHEAPVYVVHFTQQSAVERAQSLMSVNVTSREDKAAIAETIGSFRFTAGFGKTLSRLVRHGIGVHHAGMLPRYRRLVETLAQAGLLRVICGTDTLGVGINVPIRTVLFTALSKYDGTRSRPLKAREFHQIAGRAGRAGYDTVGTVVAEAPEHDIENAKALAKAGDDPKKRRKVNRKQAPEGFVGWSQTSFEKLQTAQPEPLTSHFQVTFAMLLNVISRGGDTFAAMKHLLEDNHEPRARQRKHILRAIAIYRALLTAGIVTETDTPQGRRPQLVGDLQLDFALNQPLSPFALAAVELLDTEADGYALDVLSVIEATLDDPRQVLAAQQNKARGEAIASMKAEGIEYEERMALLEDVTYPKPLDEMLHAALETYRRGAPWVEDARLSPKSVVRDMSEKAMTFTEYVSHYQLARSEGLVLRYLADAYRALRQTVPEHARTDELTDVIEWLGELVRQTDSSLLDEWEKLAAGADEAGGEVLPPTAEAVGAAPSGVTANQRAFRVLVRNAMFRRVELASFGRWDLLGELDRESGFTAERWRSEFEPYFALHPRIEIGPDARGPKMIDIVEERERWLVRQVLDDPAGDHDWVITAEVDLAASDDAGEAVVWITGLTDRP</sequence>
<keyword evidence="3 7" id="KW-0347">Helicase</keyword>
<dbReference type="GO" id="GO:0004386">
    <property type="term" value="F:helicase activity"/>
    <property type="evidence" value="ECO:0007669"/>
    <property type="project" value="UniProtKB-KW"/>
</dbReference>
<name>A0A4Q7UX95_PSEST</name>
<evidence type="ECO:0000256" key="2">
    <source>
        <dbReference type="ARBA" id="ARBA00022801"/>
    </source>
</evidence>
<keyword evidence="1" id="KW-0547">Nucleotide-binding</keyword>
<evidence type="ECO:0000313" key="7">
    <source>
        <dbReference type="EMBL" id="RZT86506.1"/>
    </source>
</evidence>
<dbReference type="Proteomes" id="UP000291591">
    <property type="component" value="Unassembled WGS sequence"/>
</dbReference>
<dbReference type="InterPro" id="IPR011545">
    <property type="entry name" value="DEAD/DEAH_box_helicase_dom"/>
</dbReference>
<evidence type="ECO:0000256" key="3">
    <source>
        <dbReference type="ARBA" id="ARBA00022806"/>
    </source>
</evidence>
<dbReference type="GO" id="GO:0005524">
    <property type="term" value="F:ATP binding"/>
    <property type="evidence" value="ECO:0007669"/>
    <property type="project" value="UniProtKB-KW"/>
</dbReference>
<dbReference type="PANTHER" id="PTHR12131:SF1">
    <property type="entry name" value="ATP-DEPENDENT RNA HELICASE SUPV3L1, MITOCHONDRIAL-RELATED"/>
    <property type="match status" value="1"/>
</dbReference>
<gene>
    <name evidence="7" type="ORF">EV383_3403</name>
</gene>
<keyword evidence="8" id="KW-1185">Reference proteome</keyword>
<dbReference type="InterPro" id="IPR014001">
    <property type="entry name" value="Helicase_ATP-bd"/>
</dbReference>
<keyword evidence="4" id="KW-0067">ATP-binding</keyword>
<dbReference type="InterPro" id="IPR001650">
    <property type="entry name" value="Helicase_C-like"/>
</dbReference>
<evidence type="ECO:0000256" key="1">
    <source>
        <dbReference type="ARBA" id="ARBA00022741"/>
    </source>
</evidence>
<dbReference type="SUPFAM" id="SSF52540">
    <property type="entry name" value="P-loop containing nucleoside triphosphate hydrolases"/>
    <property type="match status" value="1"/>
</dbReference>
<dbReference type="GO" id="GO:0016787">
    <property type="term" value="F:hydrolase activity"/>
    <property type="evidence" value="ECO:0007669"/>
    <property type="project" value="UniProtKB-KW"/>
</dbReference>
<dbReference type="InterPro" id="IPR027417">
    <property type="entry name" value="P-loop_NTPase"/>
</dbReference>
<organism evidence="7 8">
    <name type="scientific">Pseudonocardia sediminis</name>
    <dbReference type="NCBI Taxonomy" id="1397368"/>
    <lineage>
        <taxon>Bacteria</taxon>
        <taxon>Bacillati</taxon>
        <taxon>Actinomycetota</taxon>
        <taxon>Actinomycetes</taxon>
        <taxon>Pseudonocardiales</taxon>
        <taxon>Pseudonocardiaceae</taxon>
        <taxon>Pseudonocardia</taxon>
    </lineage>
</organism>
<evidence type="ECO:0000259" key="5">
    <source>
        <dbReference type="PROSITE" id="PS51192"/>
    </source>
</evidence>
<dbReference type="Gene3D" id="3.40.50.300">
    <property type="entry name" value="P-loop containing nucleotide triphosphate hydrolases"/>
    <property type="match status" value="2"/>
</dbReference>
<dbReference type="Pfam" id="PF00270">
    <property type="entry name" value="DEAD"/>
    <property type="match status" value="1"/>
</dbReference>
<evidence type="ECO:0000256" key="4">
    <source>
        <dbReference type="ARBA" id="ARBA00022840"/>
    </source>
</evidence>
<dbReference type="PROSITE" id="PS51192">
    <property type="entry name" value="HELICASE_ATP_BIND_1"/>
    <property type="match status" value="1"/>
</dbReference>
<dbReference type="GO" id="GO:0003676">
    <property type="term" value="F:nucleic acid binding"/>
    <property type="evidence" value="ECO:0007669"/>
    <property type="project" value="InterPro"/>
</dbReference>
<dbReference type="SMART" id="SM00487">
    <property type="entry name" value="DEXDc"/>
    <property type="match status" value="1"/>
</dbReference>
<feature type="domain" description="Helicase ATP-binding" evidence="5">
    <location>
        <begin position="47"/>
        <end position="203"/>
    </location>
</feature>
<accession>A0A4Q7UX95</accession>
<dbReference type="Pfam" id="PF00271">
    <property type="entry name" value="Helicase_C"/>
    <property type="match status" value="1"/>
</dbReference>
<dbReference type="PANTHER" id="PTHR12131">
    <property type="entry name" value="ATP-DEPENDENT RNA AND DNA HELICASE"/>
    <property type="match status" value="1"/>
</dbReference>
<dbReference type="SMART" id="SM00490">
    <property type="entry name" value="HELICc"/>
    <property type="match status" value="1"/>
</dbReference>
<dbReference type="CDD" id="cd17921">
    <property type="entry name" value="DEXHc_Ski2"/>
    <property type="match status" value="1"/>
</dbReference>
<dbReference type="Pfam" id="PF12029">
    <property type="entry name" value="DUF3516"/>
    <property type="match status" value="1"/>
</dbReference>
<comment type="caution">
    <text evidence="7">The sequence shown here is derived from an EMBL/GenBank/DDBJ whole genome shotgun (WGS) entry which is preliminary data.</text>
</comment>
<evidence type="ECO:0000313" key="8">
    <source>
        <dbReference type="Proteomes" id="UP000291591"/>
    </source>
</evidence>
<reference evidence="7 8" key="1">
    <citation type="submission" date="2019-02" db="EMBL/GenBank/DDBJ databases">
        <title>Sequencing the genomes of 1000 actinobacteria strains.</title>
        <authorList>
            <person name="Klenk H.-P."/>
        </authorList>
    </citation>
    <scope>NUCLEOTIDE SEQUENCE [LARGE SCALE GENOMIC DNA]</scope>
    <source>
        <strain evidence="7 8">DSM 45779</strain>
    </source>
</reference>